<comment type="subcellular location">
    <subcellularLocation>
        <location evidence="1">Mitochondrion inner membrane</location>
        <topology evidence="1">Multi-pass membrane protein</topology>
    </subcellularLocation>
</comment>
<keyword evidence="4 10" id="KW-0812">Transmembrane</keyword>
<accession>A0A1E7FNB1</accession>
<dbReference type="GO" id="GO:0005743">
    <property type="term" value="C:mitochondrial inner membrane"/>
    <property type="evidence" value="ECO:0007669"/>
    <property type="project" value="UniProtKB-SubCell"/>
</dbReference>
<dbReference type="EMBL" id="KV784355">
    <property type="protein sequence ID" value="OEU19652.1"/>
    <property type="molecule type" value="Genomic_DNA"/>
</dbReference>
<dbReference type="PROSITE" id="PS50920">
    <property type="entry name" value="SOLCAR"/>
    <property type="match status" value="2"/>
</dbReference>
<dbReference type="AlphaFoldDB" id="A0A1E7FNB1"/>
<evidence type="ECO:0000256" key="9">
    <source>
        <dbReference type="ARBA" id="ARBA00023136"/>
    </source>
</evidence>
<gene>
    <name evidence="12" type="ORF">FRACYDRAFT_181774</name>
</gene>
<dbReference type="InterPro" id="IPR023395">
    <property type="entry name" value="MCP_dom_sf"/>
</dbReference>
<dbReference type="Pfam" id="PF00153">
    <property type="entry name" value="Mito_carr"/>
    <property type="match status" value="2"/>
</dbReference>
<dbReference type="Proteomes" id="UP000095751">
    <property type="component" value="Unassembled WGS sequence"/>
</dbReference>
<evidence type="ECO:0000256" key="2">
    <source>
        <dbReference type="ARBA" id="ARBA00006375"/>
    </source>
</evidence>
<protein>
    <submittedName>
        <fullName evidence="12">Mitochondrial carrier protein</fullName>
    </submittedName>
</protein>
<comment type="similarity">
    <text evidence="2 11">Belongs to the mitochondrial carrier (TC 2.A.29) family.</text>
</comment>
<keyword evidence="8" id="KW-0496">Mitochondrion</keyword>
<evidence type="ECO:0000313" key="13">
    <source>
        <dbReference type="Proteomes" id="UP000095751"/>
    </source>
</evidence>
<evidence type="ECO:0000313" key="12">
    <source>
        <dbReference type="EMBL" id="OEU19652.1"/>
    </source>
</evidence>
<evidence type="ECO:0000256" key="1">
    <source>
        <dbReference type="ARBA" id="ARBA00004448"/>
    </source>
</evidence>
<evidence type="ECO:0000256" key="11">
    <source>
        <dbReference type="RuleBase" id="RU000488"/>
    </source>
</evidence>
<evidence type="ECO:0000256" key="3">
    <source>
        <dbReference type="ARBA" id="ARBA00022448"/>
    </source>
</evidence>
<name>A0A1E7FNB1_9STRA</name>
<feature type="repeat" description="Solcar" evidence="10">
    <location>
        <begin position="13"/>
        <end position="97"/>
    </location>
</feature>
<dbReference type="OrthoDB" id="427452at2759"/>
<organism evidence="12 13">
    <name type="scientific">Fragilariopsis cylindrus CCMP1102</name>
    <dbReference type="NCBI Taxonomy" id="635003"/>
    <lineage>
        <taxon>Eukaryota</taxon>
        <taxon>Sar</taxon>
        <taxon>Stramenopiles</taxon>
        <taxon>Ochrophyta</taxon>
        <taxon>Bacillariophyta</taxon>
        <taxon>Bacillariophyceae</taxon>
        <taxon>Bacillariophycidae</taxon>
        <taxon>Bacillariales</taxon>
        <taxon>Bacillariaceae</taxon>
        <taxon>Fragilariopsis</taxon>
    </lineage>
</organism>
<evidence type="ECO:0000256" key="8">
    <source>
        <dbReference type="ARBA" id="ARBA00023128"/>
    </source>
</evidence>
<dbReference type="PANTHER" id="PTHR45671:SF10">
    <property type="entry name" value="SOLUTE CARRIER FAMILY 25 MEMBER 3"/>
    <property type="match status" value="1"/>
</dbReference>
<evidence type="ECO:0000256" key="5">
    <source>
        <dbReference type="ARBA" id="ARBA00022737"/>
    </source>
</evidence>
<dbReference type="InterPro" id="IPR018108">
    <property type="entry name" value="MCP_transmembrane"/>
</dbReference>
<sequence>MNKTRWTYEHIDKQYYATCFGAGGMSSSARWALTPFDYIKCSMQANPTRFPSYTAGLSSIWKQQGLSGLYRGLAPTVLAYVSQSGTKYAMYELIKDNITRTVGQEQATNNKTVIYMVSAGCAEAIADVFMCPWEMLKVKVQTAQPCESFPTRFRPALFAMIKQRHDLKFPYGSLKPLWSRQVIGTVANFVTFEHTVKAIYKHILNTKNKNEYSQSTQLGVSFAAGYVSGLVSTIVSHPADSLLSLRARYPDKTYKQIIDLVGWKQLATQGLVPRAALTGTIIASQWFLYDSFKSIMGLGTSGGGCSCADDTNDDNDNNSNND</sequence>
<dbReference type="Gene3D" id="1.50.40.10">
    <property type="entry name" value="Mitochondrial carrier domain"/>
    <property type="match status" value="1"/>
</dbReference>
<evidence type="ECO:0000256" key="4">
    <source>
        <dbReference type="ARBA" id="ARBA00022692"/>
    </source>
</evidence>
<keyword evidence="6" id="KW-0999">Mitochondrion inner membrane</keyword>
<dbReference type="InterPro" id="IPR044677">
    <property type="entry name" value="SLC25A3/Pic2/Mir1-like"/>
</dbReference>
<dbReference type="SUPFAM" id="SSF103506">
    <property type="entry name" value="Mitochondrial carrier"/>
    <property type="match status" value="1"/>
</dbReference>
<reference evidence="12 13" key="1">
    <citation type="submission" date="2016-09" db="EMBL/GenBank/DDBJ databases">
        <title>Extensive genetic diversity and differential bi-allelic expression allows diatom success in the polar Southern Ocean.</title>
        <authorList>
            <consortium name="DOE Joint Genome Institute"/>
            <person name="Mock T."/>
            <person name="Otillar R.P."/>
            <person name="Strauss J."/>
            <person name="Dupont C."/>
            <person name="Frickenhaus S."/>
            <person name="Maumus F."/>
            <person name="Mcmullan M."/>
            <person name="Sanges R."/>
            <person name="Schmutz J."/>
            <person name="Toseland A."/>
            <person name="Valas R."/>
            <person name="Veluchamy A."/>
            <person name="Ward B.J."/>
            <person name="Allen A."/>
            <person name="Barry K."/>
            <person name="Falciatore A."/>
            <person name="Ferrante M."/>
            <person name="Fortunato A.E."/>
            <person name="Gloeckner G."/>
            <person name="Gruber A."/>
            <person name="Hipkin R."/>
            <person name="Janech M."/>
            <person name="Kroth P."/>
            <person name="Leese F."/>
            <person name="Lindquist E."/>
            <person name="Lyon B.R."/>
            <person name="Martin J."/>
            <person name="Mayer C."/>
            <person name="Parker M."/>
            <person name="Quesneville H."/>
            <person name="Raymond J."/>
            <person name="Uhlig C."/>
            <person name="Valentin K.U."/>
            <person name="Worden A.Z."/>
            <person name="Armbrust E.V."/>
            <person name="Bowler C."/>
            <person name="Green B."/>
            <person name="Moulton V."/>
            <person name="Van Oosterhout C."/>
            <person name="Grigoriev I."/>
        </authorList>
    </citation>
    <scope>NUCLEOTIDE SEQUENCE [LARGE SCALE GENOMIC DNA]</scope>
    <source>
        <strain evidence="12 13">CCMP1102</strain>
    </source>
</reference>
<evidence type="ECO:0000256" key="7">
    <source>
        <dbReference type="ARBA" id="ARBA00022989"/>
    </source>
</evidence>
<dbReference type="PANTHER" id="PTHR45671">
    <property type="entry name" value="SOLUTE CARRIER FAMILY 25 (MITOCHONDRIAL CARRIER PHOSPHATE CARRIER), MEMBER 3, LIKE-RELATED-RELATED"/>
    <property type="match status" value="1"/>
</dbReference>
<evidence type="ECO:0000256" key="6">
    <source>
        <dbReference type="ARBA" id="ARBA00022792"/>
    </source>
</evidence>
<dbReference type="KEGG" id="fcy:FRACYDRAFT_181774"/>
<dbReference type="InParanoid" id="A0A1E7FNB1"/>
<proteinExistence type="inferred from homology"/>
<dbReference type="FunCoup" id="A0A1E7FNB1">
    <property type="interactions" value="395"/>
</dbReference>
<keyword evidence="9 10" id="KW-0472">Membrane</keyword>
<evidence type="ECO:0000256" key="10">
    <source>
        <dbReference type="PROSITE-ProRule" id="PRU00282"/>
    </source>
</evidence>
<dbReference type="GO" id="GO:1990547">
    <property type="term" value="P:mitochondrial phosphate ion transmembrane transport"/>
    <property type="evidence" value="ECO:0007669"/>
    <property type="project" value="InterPro"/>
</dbReference>
<keyword evidence="7" id="KW-1133">Transmembrane helix</keyword>
<keyword evidence="5" id="KW-0677">Repeat</keyword>
<dbReference type="GO" id="GO:0005315">
    <property type="term" value="F:phosphate transmembrane transporter activity"/>
    <property type="evidence" value="ECO:0007669"/>
    <property type="project" value="InterPro"/>
</dbReference>
<keyword evidence="3 11" id="KW-0813">Transport</keyword>
<keyword evidence="13" id="KW-1185">Reference proteome</keyword>
<feature type="repeat" description="Solcar" evidence="10">
    <location>
        <begin position="110"/>
        <end position="198"/>
    </location>
</feature>